<evidence type="ECO:0000256" key="1">
    <source>
        <dbReference type="SAM" id="MobiDB-lite"/>
    </source>
</evidence>
<gene>
    <name evidence="2" type="ORF">HJG63_008359</name>
</gene>
<dbReference type="AlphaFoldDB" id="A0A7J8DXS8"/>
<sequence length="127" mass="14680">MSFFKSHCSLSTYYEQMIIYEIKCNLQDSPPCMELLLHSIPRSGTVRPSSTHDWSPGLKPKPSGLERQARRPRHTVIRIETKVRGNAEDDQSHDTQYFKKSGRIPVSIDTQRDKQKVIYAYKTLPSL</sequence>
<accession>A0A7J8DXS8</accession>
<organism evidence="2 3">
    <name type="scientific">Rousettus aegyptiacus</name>
    <name type="common">Egyptian fruit bat</name>
    <name type="synonym">Pteropus aegyptiacus</name>
    <dbReference type="NCBI Taxonomy" id="9407"/>
    <lineage>
        <taxon>Eukaryota</taxon>
        <taxon>Metazoa</taxon>
        <taxon>Chordata</taxon>
        <taxon>Craniata</taxon>
        <taxon>Vertebrata</taxon>
        <taxon>Euteleostomi</taxon>
        <taxon>Mammalia</taxon>
        <taxon>Eutheria</taxon>
        <taxon>Laurasiatheria</taxon>
        <taxon>Chiroptera</taxon>
        <taxon>Yinpterochiroptera</taxon>
        <taxon>Pteropodoidea</taxon>
        <taxon>Pteropodidae</taxon>
        <taxon>Rousettinae</taxon>
        <taxon>Rousettus</taxon>
    </lineage>
</organism>
<name>A0A7J8DXS8_ROUAE</name>
<dbReference type="Proteomes" id="UP000593571">
    <property type="component" value="Unassembled WGS sequence"/>
</dbReference>
<feature type="region of interest" description="Disordered" evidence="1">
    <location>
        <begin position="44"/>
        <end position="72"/>
    </location>
</feature>
<evidence type="ECO:0000313" key="2">
    <source>
        <dbReference type="EMBL" id="KAF6427875.1"/>
    </source>
</evidence>
<keyword evidence="3" id="KW-1185">Reference proteome</keyword>
<reference evidence="2 3" key="1">
    <citation type="journal article" date="2020" name="Nature">
        <title>Six reference-quality genomes reveal evolution of bat adaptations.</title>
        <authorList>
            <person name="Jebb D."/>
            <person name="Huang Z."/>
            <person name="Pippel M."/>
            <person name="Hughes G.M."/>
            <person name="Lavrichenko K."/>
            <person name="Devanna P."/>
            <person name="Winkler S."/>
            <person name="Jermiin L.S."/>
            <person name="Skirmuntt E.C."/>
            <person name="Katzourakis A."/>
            <person name="Burkitt-Gray L."/>
            <person name="Ray D.A."/>
            <person name="Sullivan K.A.M."/>
            <person name="Roscito J.G."/>
            <person name="Kirilenko B.M."/>
            <person name="Davalos L.M."/>
            <person name="Corthals A.P."/>
            <person name="Power M.L."/>
            <person name="Jones G."/>
            <person name="Ransome R.D."/>
            <person name="Dechmann D.K.N."/>
            <person name="Locatelli A.G."/>
            <person name="Puechmaille S.J."/>
            <person name="Fedrigo O."/>
            <person name="Jarvis E.D."/>
            <person name="Hiller M."/>
            <person name="Vernes S.C."/>
            <person name="Myers E.W."/>
            <person name="Teeling E.C."/>
        </authorList>
    </citation>
    <scope>NUCLEOTIDE SEQUENCE [LARGE SCALE GENOMIC DNA]</scope>
    <source>
        <strain evidence="2">MRouAeg1</strain>
        <tissue evidence="2">Muscle</tissue>
    </source>
</reference>
<comment type="caution">
    <text evidence="2">The sequence shown here is derived from an EMBL/GenBank/DDBJ whole genome shotgun (WGS) entry which is preliminary data.</text>
</comment>
<protein>
    <submittedName>
        <fullName evidence="2">Uncharacterized protein</fullName>
    </submittedName>
</protein>
<proteinExistence type="predicted"/>
<dbReference type="EMBL" id="JACASE010000011">
    <property type="protein sequence ID" value="KAF6427875.1"/>
    <property type="molecule type" value="Genomic_DNA"/>
</dbReference>
<evidence type="ECO:0000313" key="3">
    <source>
        <dbReference type="Proteomes" id="UP000593571"/>
    </source>
</evidence>